<reference evidence="1" key="1">
    <citation type="journal article" date="2013" name="Nat. Commun.">
        <title>Whole-genome sequencing of Oryza brachyantha reveals mechanisms underlying Oryza genome evolution.</title>
        <authorList>
            <person name="Chen J."/>
            <person name="Huang Q."/>
            <person name="Gao D."/>
            <person name="Wang J."/>
            <person name="Lang Y."/>
            <person name="Liu T."/>
            <person name="Li B."/>
            <person name="Bai Z."/>
            <person name="Luis Goicoechea J."/>
            <person name="Liang C."/>
            <person name="Chen C."/>
            <person name="Zhang W."/>
            <person name="Sun S."/>
            <person name="Liao Y."/>
            <person name="Zhang X."/>
            <person name="Yang L."/>
            <person name="Song C."/>
            <person name="Wang M."/>
            <person name="Shi J."/>
            <person name="Liu G."/>
            <person name="Liu J."/>
            <person name="Zhou H."/>
            <person name="Zhou W."/>
            <person name="Yu Q."/>
            <person name="An N."/>
            <person name="Chen Y."/>
            <person name="Cai Q."/>
            <person name="Wang B."/>
            <person name="Liu B."/>
            <person name="Min J."/>
            <person name="Huang Y."/>
            <person name="Wu H."/>
            <person name="Li Z."/>
            <person name="Zhang Y."/>
            <person name="Yin Y."/>
            <person name="Song W."/>
            <person name="Jiang J."/>
            <person name="Jackson S.A."/>
            <person name="Wing R.A."/>
            <person name="Wang J."/>
            <person name="Chen M."/>
        </authorList>
    </citation>
    <scope>NUCLEOTIDE SEQUENCE [LARGE SCALE GENOMIC DNA]</scope>
    <source>
        <strain evidence="1">cv. IRGC 101232</strain>
    </source>
</reference>
<dbReference type="PANTHER" id="PTHR45749">
    <property type="match status" value="1"/>
</dbReference>
<evidence type="ECO:0000313" key="1">
    <source>
        <dbReference type="EnsemblPlants" id="OB03G29630.1"/>
    </source>
</evidence>
<name>J3LPI7_ORYBR</name>
<dbReference type="OMA" id="CHENECL"/>
<dbReference type="AlphaFoldDB" id="J3LPI7"/>
<protein>
    <submittedName>
        <fullName evidence="1">Uncharacterized protein</fullName>
    </submittedName>
</protein>
<dbReference type="eggNOG" id="ENOG502QPQD">
    <property type="taxonomic scope" value="Eukaryota"/>
</dbReference>
<proteinExistence type="predicted"/>
<dbReference type="Gramene" id="OB03G29630.1">
    <property type="protein sequence ID" value="OB03G29630.1"/>
    <property type="gene ID" value="OB03G29630"/>
</dbReference>
<dbReference type="STRING" id="4533.J3LPI7"/>
<dbReference type="PANTHER" id="PTHR45749:SF29">
    <property type="entry name" value="HAT C-TERMINAL DIMERISATION DOMAIN-CONTAINING PROTEIN"/>
    <property type="match status" value="1"/>
</dbReference>
<accession>J3LPI7</accession>
<organism evidence="1">
    <name type="scientific">Oryza brachyantha</name>
    <name type="common">malo sina</name>
    <dbReference type="NCBI Taxonomy" id="4533"/>
    <lineage>
        <taxon>Eukaryota</taxon>
        <taxon>Viridiplantae</taxon>
        <taxon>Streptophyta</taxon>
        <taxon>Embryophyta</taxon>
        <taxon>Tracheophyta</taxon>
        <taxon>Spermatophyta</taxon>
        <taxon>Magnoliopsida</taxon>
        <taxon>Liliopsida</taxon>
        <taxon>Poales</taxon>
        <taxon>Poaceae</taxon>
        <taxon>BOP clade</taxon>
        <taxon>Oryzoideae</taxon>
        <taxon>Oryzeae</taxon>
        <taxon>Oryzinae</taxon>
        <taxon>Oryza</taxon>
    </lineage>
</organism>
<dbReference type="HOGENOM" id="CLU_006175_4_3_1"/>
<reference evidence="1" key="2">
    <citation type="submission" date="2013-04" db="UniProtKB">
        <authorList>
            <consortium name="EnsemblPlants"/>
        </authorList>
    </citation>
    <scope>IDENTIFICATION</scope>
</reference>
<dbReference type="EnsemblPlants" id="OB03G29630.1">
    <property type="protein sequence ID" value="OB03G29630.1"/>
    <property type="gene ID" value="OB03G29630"/>
</dbReference>
<sequence>MAVEQESDQRLNTEVDINENVAVEENLQHSSENIDGNENIDPLIFTFDPRAWDSLDNKERDILIEKGPMRDLNLEFPLDSLDRHFSYAYYSRKLSNGELFKSNDTKTFLAHDGMNNWKHLSVRLRQHENNVEHMRHMNTWYDLRLRLSKNKTIDDELQREIAKEKERWKQVLIRIVSSVKFLAKYNLAFQGSKEKLYEDSNSNFLGTIEMMGEFDPVMQEHIRRIQNSEIHHHYLGHNIQNELISLMAHAMKSVILRIIKDANHTPKVEEFFLGFLKVDDTSGLGLFNELMSALGFLDLNVADVRGQGYDNGSNMKGKHQGVQK</sequence>
<evidence type="ECO:0000313" key="2">
    <source>
        <dbReference type="Proteomes" id="UP000006038"/>
    </source>
</evidence>
<dbReference type="Proteomes" id="UP000006038">
    <property type="component" value="Chromosome 3"/>
</dbReference>
<keyword evidence="2" id="KW-1185">Reference proteome</keyword>